<sequence>MSNPSGRVRSGESARAKCIAVFLMLLLGGHDVRAVRDHALESYMAGDLDIGGAGAKLALASASAAVSALFASASERAARVDLVSAHIKSLIHGSGQPKLCKTLRWAEERQAFRDHVEKIHRHVASIREKVAKEHVVTNRWGSDEAKLLLNEVKALDACLEAEKSGTVLGSAVDPEFAEDFARGPGREPSEGPSTYLQRTYAVGVAAARDAMMATKMMDTYRADSGCKLGMGVKHWALDEGFRAKPMCYNDCNATALNVDSFSEEVQAKMGSCSAPSSDPIYAPGSFKWPACGGWGHGTTTSCTVGNGYHVCCCKAGRLNGNYDDIEHGRGCVKTCNKEDAQRQRALQHRIRMVRGGGQWEILRLRVHDLLIPLCLERAEQLGEDLLRAGDGAPVYGQRNGEGRGYHHKGSSRFFRPVGGDSRVFDGVGWRRCQRDSAVYHARRRMRDYFHAVYFGAGPLPLHRDLAYSD</sequence>
<name>A0ABN9QCB2_9DINO</name>
<reference evidence="2" key="1">
    <citation type="submission" date="2023-10" db="EMBL/GenBank/DDBJ databases">
        <authorList>
            <person name="Chen Y."/>
            <person name="Shah S."/>
            <person name="Dougan E. K."/>
            <person name="Thang M."/>
            <person name="Chan C."/>
        </authorList>
    </citation>
    <scope>NUCLEOTIDE SEQUENCE [LARGE SCALE GENOMIC DNA]</scope>
</reference>
<dbReference type="EMBL" id="CAUYUJ010002747">
    <property type="protein sequence ID" value="CAK0802185.1"/>
    <property type="molecule type" value="Genomic_DNA"/>
</dbReference>
<keyword evidence="1" id="KW-0732">Signal</keyword>
<evidence type="ECO:0000256" key="1">
    <source>
        <dbReference type="SAM" id="SignalP"/>
    </source>
</evidence>
<organism evidence="2 3">
    <name type="scientific">Prorocentrum cordatum</name>
    <dbReference type="NCBI Taxonomy" id="2364126"/>
    <lineage>
        <taxon>Eukaryota</taxon>
        <taxon>Sar</taxon>
        <taxon>Alveolata</taxon>
        <taxon>Dinophyceae</taxon>
        <taxon>Prorocentrales</taxon>
        <taxon>Prorocentraceae</taxon>
        <taxon>Prorocentrum</taxon>
    </lineage>
</organism>
<feature type="signal peptide" evidence="1">
    <location>
        <begin position="1"/>
        <end position="34"/>
    </location>
</feature>
<protein>
    <submittedName>
        <fullName evidence="2">Uncharacterized protein</fullName>
    </submittedName>
</protein>
<comment type="caution">
    <text evidence="2">The sequence shown here is derived from an EMBL/GenBank/DDBJ whole genome shotgun (WGS) entry which is preliminary data.</text>
</comment>
<keyword evidence="3" id="KW-1185">Reference proteome</keyword>
<accession>A0ABN9QCB2</accession>
<dbReference type="Proteomes" id="UP001189429">
    <property type="component" value="Unassembled WGS sequence"/>
</dbReference>
<feature type="chain" id="PRO_5046968567" evidence="1">
    <location>
        <begin position="35"/>
        <end position="469"/>
    </location>
</feature>
<evidence type="ECO:0000313" key="2">
    <source>
        <dbReference type="EMBL" id="CAK0802185.1"/>
    </source>
</evidence>
<evidence type="ECO:0000313" key="3">
    <source>
        <dbReference type="Proteomes" id="UP001189429"/>
    </source>
</evidence>
<proteinExistence type="predicted"/>
<gene>
    <name evidence="2" type="ORF">PCOR1329_LOCUS9782</name>
</gene>